<evidence type="ECO:0000256" key="3">
    <source>
        <dbReference type="ARBA" id="ARBA00022605"/>
    </source>
</evidence>
<evidence type="ECO:0000256" key="5">
    <source>
        <dbReference type="ARBA" id="ARBA00022962"/>
    </source>
</evidence>
<organism evidence="12 13">
    <name type="scientific">Pseudoalteromonas aurantia 208</name>
    <dbReference type="NCBI Taxonomy" id="1314867"/>
    <lineage>
        <taxon>Bacteria</taxon>
        <taxon>Pseudomonadati</taxon>
        <taxon>Pseudomonadota</taxon>
        <taxon>Gammaproteobacteria</taxon>
        <taxon>Alteromonadales</taxon>
        <taxon>Pseudoalteromonadaceae</taxon>
        <taxon>Pseudoalteromonas</taxon>
    </lineage>
</organism>
<comment type="subunit">
    <text evidence="2 10">Heterodimer of HisH and HisF.</text>
</comment>
<dbReference type="PROSITE" id="PS51273">
    <property type="entry name" value="GATASE_TYPE_1"/>
    <property type="match status" value="1"/>
</dbReference>
<evidence type="ECO:0000259" key="11">
    <source>
        <dbReference type="Pfam" id="PF00117"/>
    </source>
</evidence>
<keyword evidence="10" id="KW-0963">Cytoplasm</keyword>
<dbReference type="InterPro" id="IPR010139">
    <property type="entry name" value="Imidazole-glycPsynth_HisH"/>
</dbReference>
<feature type="active site" evidence="10">
    <location>
        <position position="199"/>
    </location>
</feature>
<evidence type="ECO:0000256" key="6">
    <source>
        <dbReference type="ARBA" id="ARBA00023102"/>
    </source>
</evidence>
<reference evidence="12 13" key="1">
    <citation type="submission" date="2015-03" db="EMBL/GenBank/DDBJ databases">
        <title>Genome sequence of Pseudoalteromonas aurantia.</title>
        <authorList>
            <person name="Xie B.-B."/>
            <person name="Rong J.-C."/>
            <person name="Qin Q.-L."/>
            <person name="Zhang Y.-Z."/>
        </authorList>
    </citation>
    <scope>NUCLEOTIDE SEQUENCE [LARGE SCALE GENOMIC DNA]</scope>
    <source>
        <strain evidence="12 13">208</strain>
    </source>
</reference>
<dbReference type="NCBIfam" id="TIGR01855">
    <property type="entry name" value="IMP_synth_hisH"/>
    <property type="match status" value="1"/>
</dbReference>
<accession>A0ABR9EE40</accession>
<comment type="function">
    <text evidence="10">IGPS catalyzes the conversion of PRFAR and glutamine to IGP, AICAR and glutamate. The HisH subunit catalyzes the hydrolysis of glutamine to glutamate and ammonia as part of the synthesis of IGP and AICAR. The resulting ammonia molecule is channeled to the active site of HisF.</text>
</comment>
<keyword evidence="6 10" id="KW-0368">Histidine biosynthesis</keyword>
<feature type="active site" description="Nucleophile" evidence="10">
    <location>
        <position position="90"/>
    </location>
</feature>
<keyword evidence="5 10" id="KW-0315">Glutamine amidotransferase</keyword>
<evidence type="ECO:0000313" key="12">
    <source>
        <dbReference type="EMBL" id="MBE0369255.1"/>
    </source>
</evidence>
<protein>
    <recommendedName>
        <fullName evidence="10">Imidazole glycerol phosphate synthase subunit HisH</fullName>
        <ecNumber evidence="10">4.3.2.10</ecNumber>
    </recommendedName>
    <alternativeName>
        <fullName evidence="10">IGP synthase glutaminase subunit</fullName>
        <ecNumber evidence="10">3.5.1.2</ecNumber>
    </alternativeName>
    <alternativeName>
        <fullName evidence="10">IGP synthase subunit HisH</fullName>
    </alternativeName>
    <alternativeName>
        <fullName evidence="10">ImGP synthase subunit HisH</fullName>
        <shortName evidence="10">IGPS subunit HisH</shortName>
    </alternativeName>
</protein>
<comment type="catalytic activity">
    <reaction evidence="9 10">
        <text>L-glutamine + H2O = L-glutamate + NH4(+)</text>
        <dbReference type="Rhea" id="RHEA:15889"/>
        <dbReference type="ChEBI" id="CHEBI:15377"/>
        <dbReference type="ChEBI" id="CHEBI:28938"/>
        <dbReference type="ChEBI" id="CHEBI:29985"/>
        <dbReference type="ChEBI" id="CHEBI:58359"/>
        <dbReference type="EC" id="3.5.1.2"/>
    </reaction>
</comment>
<evidence type="ECO:0000313" key="13">
    <source>
        <dbReference type="Proteomes" id="UP000615755"/>
    </source>
</evidence>
<dbReference type="PANTHER" id="PTHR42701">
    <property type="entry name" value="IMIDAZOLE GLYCEROL PHOSPHATE SYNTHASE SUBUNIT HISH"/>
    <property type="match status" value="1"/>
</dbReference>
<dbReference type="EMBL" id="AQGV01000012">
    <property type="protein sequence ID" value="MBE0369255.1"/>
    <property type="molecule type" value="Genomic_DNA"/>
</dbReference>
<comment type="pathway">
    <text evidence="1 10">Amino-acid biosynthesis; L-histidine biosynthesis; L-histidine from 5-phospho-alpha-D-ribose 1-diphosphate: step 5/9.</text>
</comment>
<feature type="active site" evidence="10">
    <location>
        <position position="197"/>
    </location>
</feature>
<dbReference type="Proteomes" id="UP000615755">
    <property type="component" value="Unassembled WGS sequence"/>
</dbReference>
<evidence type="ECO:0000256" key="7">
    <source>
        <dbReference type="ARBA" id="ARBA00023239"/>
    </source>
</evidence>
<dbReference type="InterPro" id="IPR017926">
    <property type="entry name" value="GATASE"/>
</dbReference>
<sequence>MAWFRKEVLSLIRVVDYGVGNIQAFLTLFKRLGLEAKRAVSPLELSDATHLILPGVGHFDHAMQSLNESGMRAELDRLVCNEKIPVMGICVGMQMLADSSEEGELKGLGWIPGKVKSFANNPVTAKLPMPHMGWNNLTVSPNTSLFSKESDLEPQFYFLHSYYFDASDKQDVVAAANYGMDFDAIVSRGHIYGVQCHPEKSHHWGAQLIKNFVEYN</sequence>
<gene>
    <name evidence="10 12" type="primary">hisH</name>
    <name evidence="12" type="ORF">PAUR_a3070</name>
</gene>
<evidence type="ECO:0000256" key="10">
    <source>
        <dbReference type="HAMAP-Rule" id="MF_00278"/>
    </source>
</evidence>
<keyword evidence="4 10" id="KW-0378">Hydrolase</keyword>
<keyword evidence="3 10" id="KW-0028">Amino-acid biosynthesis</keyword>
<proteinExistence type="inferred from homology"/>
<dbReference type="Gene3D" id="3.40.50.880">
    <property type="match status" value="1"/>
</dbReference>
<comment type="subcellular location">
    <subcellularLocation>
        <location evidence="10">Cytoplasm</location>
    </subcellularLocation>
</comment>
<evidence type="ECO:0000256" key="4">
    <source>
        <dbReference type="ARBA" id="ARBA00022801"/>
    </source>
</evidence>
<dbReference type="CDD" id="cd01748">
    <property type="entry name" value="GATase1_IGP_Synthase"/>
    <property type="match status" value="1"/>
</dbReference>
<evidence type="ECO:0000256" key="2">
    <source>
        <dbReference type="ARBA" id="ARBA00011152"/>
    </source>
</evidence>
<dbReference type="SUPFAM" id="SSF52317">
    <property type="entry name" value="Class I glutamine amidotransferase-like"/>
    <property type="match status" value="1"/>
</dbReference>
<evidence type="ECO:0000256" key="9">
    <source>
        <dbReference type="ARBA" id="ARBA00049534"/>
    </source>
</evidence>
<dbReference type="PIRSF" id="PIRSF000495">
    <property type="entry name" value="Amidotransf_hisH"/>
    <property type="match status" value="1"/>
</dbReference>
<keyword evidence="13" id="KW-1185">Reference proteome</keyword>
<comment type="catalytic activity">
    <reaction evidence="8 10">
        <text>5-[(5-phospho-1-deoxy-D-ribulos-1-ylimino)methylamino]-1-(5-phospho-beta-D-ribosyl)imidazole-4-carboxamide + L-glutamine = D-erythro-1-(imidazol-4-yl)glycerol 3-phosphate + 5-amino-1-(5-phospho-beta-D-ribosyl)imidazole-4-carboxamide + L-glutamate + H(+)</text>
        <dbReference type="Rhea" id="RHEA:24793"/>
        <dbReference type="ChEBI" id="CHEBI:15378"/>
        <dbReference type="ChEBI" id="CHEBI:29985"/>
        <dbReference type="ChEBI" id="CHEBI:58278"/>
        <dbReference type="ChEBI" id="CHEBI:58359"/>
        <dbReference type="ChEBI" id="CHEBI:58475"/>
        <dbReference type="ChEBI" id="CHEBI:58525"/>
        <dbReference type="EC" id="4.3.2.10"/>
    </reaction>
</comment>
<evidence type="ECO:0000256" key="1">
    <source>
        <dbReference type="ARBA" id="ARBA00005091"/>
    </source>
</evidence>
<name>A0ABR9EE40_9GAMM</name>
<feature type="domain" description="Glutamine amidotransferase" evidence="11">
    <location>
        <begin position="46"/>
        <end position="213"/>
    </location>
</feature>
<comment type="caution">
    <text evidence="12">The sequence shown here is derived from an EMBL/GenBank/DDBJ whole genome shotgun (WGS) entry which is preliminary data.</text>
</comment>
<dbReference type="PANTHER" id="PTHR42701:SF1">
    <property type="entry name" value="IMIDAZOLE GLYCEROL PHOSPHATE SYNTHASE SUBUNIT HISH"/>
    <property type="match status" value="1"/>
</dbReference>
<dbReference type="Pfam" id="PF00117">
    <property type="entry name" value="GATase"/>
    <property type="match status" value="1"/>
</dbReference>
<evidence type="ECO:0000256" key="8">
    <source>
        <dbReference type="ARBA" id="ARBA00047838"/>
    </source>
</evidence>
<dbReference type="HAMAP" id="MF_00278">
    <property type="entry name" value="HisH"/>
    <property type="match status" value="1"/>
</dbReference>
<dbReference type="EC" id="3.5.1.2" evidence="10"/>
<dbReference type="RefSeq" id="WP_225738361.1">
    <property type="nucleotide sequence ID" value="NZ_AQGV01000012.1"/>
</dbReference>
<dbReference type="EC" id="4.3.2.10" evidence="10"/>
<dbReference type="InterPro" id="IPR029062">
    <property type="entry name" value="Class_I_gatase-like"/>
</dbReference>
<keyword evidence="7 10" id="KW-0456">Lyase</keyword>